<dbReference type="EMBL" id="UINC01061368">
    <property type="protein sequence ID" value="SVB86875.1"/>
    <property type="molecule type" value="Genomic_DNA"/>
</dbReference>
<feature type="non-terminal residue" evidence="3">
    <location>
        <position position="324"/>
    </location>
</feature>
<accession>A0A382HII1</accession>
<dbReference type="PANTHER" id="PTHR12526">
    <property type="entry name" value="GLYCOSYLTRANSFERASE"/>
    <property type="match status" value="1"/>
</dbReference>
<evidence type="ECO:0000313" key="3">
    <source>
        <dbReference type="EMBL" id="SVB86875.1"/>
    </source>
</evidence>
<dbReference type="CDD" id="cd03801">
    <property type="entry name" value="GT4_PimA-like"/>
    <property type="match status" value="1"/>
</dbReference>
<dbReference type="InterPro" id="IPR001296">
    <property type="entry name" value="Glyco_trans_1"/>
</dbReference>
<dbReference type="SUPFAM" id="SSF53756">
    <property type="entry name" value="UDP-Glycosyltransferase/glycogen phosphorylase"/>
    <property type="match status" value="1"/>
</dbReference>
<proteinExistence type="predicted"/>
<feature type="domain" description="Glycosyltransferase subfamily 4-like N-terminal" evidence="2">
    <location>
        <begin position="14"/>
        <end position="169"/>
    </location>
</feature>
<dbReference type="Gene3D" id="3.40.50.2000">
    <property type="entry name" value="Glycogen Phosphorylase B"/>
    <property type="match status" value="2"/>
</dbReference>
<evidence type="ECO:0000259" key="2">
    <source>
        <dbReference type="Pfam" id="PF13439"/>
    </source>
</evidence>
<organism evidence="3">
    <name type="scientific">marine metagenome</name>
    <dbReference type="NCBI Taxonomy" id="408172"/>
    <lineage>
        <taxon>unclassified sequences</taxon>
        <taxon>metagenomes</taxon>
        <taxon>ecological metagenomes</taxon>
    </lineage>
</organism>
<dbReference type="GO" id="GO:0016757">
    <property type="term" value="F:glycosyltransferase activity"/>
    <property type="evidence" value="ECO:0007669"/>
    <property type="project" value="InterPro"/>
</dbReference>
<sequence>MIIILTQCFPSRLGGIESLVSNLALGLGKKEKVIVFADRHHLFYDAIYDNQYKDQIIVRRTGGLKFFRRRKKIRELKPFIESNQVKLVIADTWKSLELSIDLLDKKNIFTICLVHGNELLSNNTKKTQRIIKIFNSASSIIANSQFTLNLVKKLIANKDHIKFVYPGANDLRQIQSDNFMDIKGNPVLITLARLEKRKGHAVILKAVKKLTSDFPLIQYVIAGAGSEKSNLQRLVKEYALEKNVSFVGLVNESQKKYLFEHTDLMVMPTIDESENRSVEGFGIAYLEAAFFGIPSIASNVGGSKEAVLHNKTGIIINNIDDLFQ</sequence>
<evidence type="ECO:0008006" key="4">
    <source>
        <dbReference type="Google" id="ProtNLM"/>
    </source>
</evidence>
<evidence type="ECO:0000259" key="1">
    <source>
        <dbReference type="Pfam" id="PF00534"/>
    </source>
</evidence>
<dbReference type="InterPro" id="IPR028098">
    <property type="entry name" value="Glyco_trans_4-like_N"/>
</dbReference>
<gene>
    <name evidence="3" type="ORF">METZ01_LOCUS239729</name>
</gene>
<dbReference type="Pfam" id="PF00534">
    <property type="entry name" value="Glycos_transf_1"/>
    <property type="match status" value="1"/>
</dbReference>
<protein>
    <recommendedName>
        <fullName evidence="4">Glycosyl transferase family 1 domain-containing protein</fullName>
    </recommendedName>
</protein>
<name>A0A382HII1_9ZZZZ</name>
<dbReference type="Pfam" id="PF13439">
    <property type="entry name" value="Glyco_transf_4"/>
    <property type="match status" value="1"/>
</dbReference>
<dbReference type="AlphaFoldDB" id="A0A382HII1"/>
<feature type="domain" description="Glycosyl transferase family 1" evidence="1">
    <location>
        <begin position="183"/>
        <end position="318"/>
    </location>
</feature>
<reference evidence="3" key="1">
    <citation type="submission" date="2018-05" db="EMBL/GenBank/DDBJ databases">
        <authorList>
            <person name="Lanie J.A."/>
            <person name="Ng W.-L."/>
            <person name="Kazmierczak K.M."/>
            <person name="Andrzejewski T.M."/>
            <person name="Davidsen T.M."/>
            <person name="Wayne K.J."/>
            <person name="Tettelin H."/>
            <person name="Glass J.I."/>
            <person name="Rusch D."/>
            <person name="Podicherti R."/>
            <person name="Tsui H.-C.T."/>
            <person name="Winkler M.E."/>
        </authorList>
    </citation>
    <scope>NUCLEOTIDE SEQUENCE</scope>
</reference>